<dbReference type="GO" id="GO:0005634">
    <property type="term" value="C:nucleus"/>
    <property type="evidence" value="ECO:0007669"/>
    <property type="project" value="TreeGrafter"/>
</dbReference>
<dbReference type="Pfam" id="PF13638">
    <property type="entry name" value="PIN_4"/>
    <property type="match status" value="1"/>
</dbReference>
<keyword evidence="4" id="KW-1185">Reference proteome</keyword>
<gene>
    <name evidence="3" type="ORF">PENTCL1PPCAC_7257</name>
</gene>
<feature type="domain" description="PIN" evidence="2">
    <location>
        <begin position="111"/>
        <end position="233"/>
    </location>
</feature>
<dbReference type="InterPro" id="IPR002716">
    <property type="entry name" value="PIN_dom"/>
</dbReference>
<dbReference type="InterPro" id="IPR029060">
    <property type="entry name" value="PIN-like_dom_sf"/>
</dbReference>
<proteinExistence type="predicted"/>
<dbReference type="PANTHER" id="PTHR16161">
    <property type="entry name" value="TRANSCRIPTIONAL PROTEIN SWT1"/>
    <property type="match status" value="1"/>
</dbReference>
<dbReference type="SMART" id="SM00670">
    <property type="entry name" value="PINc"/>
    <property type="match status" value="1"/>
</dbReference>
<feature type="region of interest" description="Disordered" evidence="1">
    <location>
        <begin position="300"/>
        <end position="319"/>
    </location>
</feature>
<dbReference type="SUPFAM" id="SSF88723">
    <property type="entry name" value="PIN domain-like"/>
    <property type="match status" value="1"/>
</dbReference>
<dbReference type="PANTHER" id="PTHR16161:SF0">
    <property type="entry name" value="TRANSCRIPTIONAL PROTEIN SWT1"/>
    <property type="match status" value="1"/>
</dbReference>
<protein>
    <recommendedName>
        <fullName evidence="2">PIN domain-containing protein</fullName>
    </recommendedName>
</protein>
<name>A0AAV5SRH3_9BILA</name>
<organism evidence="3 4">
    <name type="scientific">Pristionchus entomophagus</name>
    <dbReference type="NCBI Taxonomy" id="358040"/>
    <lineage>
        <taxon>Eukaryota</taxon>
        <taxon>Metazoa</taxon>
        <taxon>Ecdysozoa</taxon>
        <taxon>Nematoda</taxon>
        <taxon>Chromadorea</taxon>
        <taxon>Rhabditida</taxon>
        <taxon>Rhabditina</taxon>
        <taxon>Diplogasteromorpha</taxon>
        <taxon>Diplogasteroidea</taxon>
        <taxon>Neodiplogasteridae</taxon>
        <taxon>Pristionchus</taxon>
    </lineage>
</organism>
<sequence>MTLMRLKGLMRLVQHVNQDESLDGGKIREAFLTPPSTMPSSPILSSSPDLFSSRLPVISEVDEEDDWFSPSFSSPPQSCSSSVRSIDRSLHGLHLDSEAVCSPVPRLSSDSIAIFDTSALIDHPEILDITVRKNVIAVIPYRVIVELDGLKKSGRVNVARAAARMHECLDDLSQNNHPMLILESGRELNEPLEGFVAEIADDKILKCALKIVDFMGDHMRNMWFVTNDRNLRLKTRGRDLRSVGTPSSKLQAVGSQVFVDVLLKGNSGFSTTSTRPSKRKGLTMVDTNCASISKRSRSEKKCRDYEEMDRKQQKREEKELKRENRLIECKEELKTAHLRLEALVSMKKERSLEAKCPHVIEVKMRKRLLGSFKRVLQGKIEKSRAKRRSRSQ</sequence>
<dbReference type="Gene3D" id="3.40.50.1010">
    <property type="entry name" value="5'-nuclease"/>
    <property type="match status" value="1"/>
</dbReference>
<dbReference type="Proteomes" id="UP001432027">
    <property type="component" value="Unassembled WGS sequence"/>
</dbReference>
<evidence type="ECO:0000313" key="4">
    <source>
        <dbReference type="Proteomes" id="UP001432027"/>
    </source>
</evidence>
<evidence type="ECO:0000256" key="1">
    <source>
        <dbReference type="SAM" id="MobiDB-lite"/>
    </source>
</evidence>
<dbReference type="EMBL" id="BTSX01000002">
    <property type="protein sequence ID" value="GMS85082.1"/>
    <property type="molecule type" value="Genomic_DNA"/>
</dbReference>
<reference evidence="3" key="1">
    <citation type="submission" date="2023-10" db="EMBL/GenBank/DDBJ databases">
        <title>Genome assembly of Pristionchus species.</title>
        <authorList>
            <person name="Yoshida K."/>
            <person name="Sommer R.J."/>
        </authorList>
    </citation>
    <scope>NUCLEOTIDE SEQUENCE</scope>
    <source>
        <strain evidence="3">RS0144</strain>
    </source>
</reference>
<accession>A0AAV5SRH3</accession>
<evidence type="ECO:0000259" key="2">
    <source>
        <dbReference type="SMART" id="SM00670"/>
    </source>
</evidence>
<comment type="caution">
    <text evidence="3">The sequence shown here is derived from an EMBL/GenBank/DDBJ whole genome shotgun (WGS) entry which is preliminary data.</text>
</comment>
<dbReference type="AlphaFoldDB" id="A0AAV5SRH3"/>
<dbReference type="InterPro" id="IPR052626">
    <property type="entry name" value="SWT1_Regulator"/>
</dbReference>
<evidence type="ECO:0000313" key="3">
    <source>
        <dbReference type="EMBL" id="GMS85082.1"/>
    </source>
</evidence>